<dbReference type="RefSeq" id="WP_344753789.1">
    <property type="nucleotide sequence ID" value="NZ_BAABBW010000003.1"/>
</dbReference>
<dbReference type="SUPFAM" id="SSF48452">
    <property type="entry name" value="TPR-like"/>
    <property type="match status" value="1"/>
</dbReference>
<dbReference type="InterPro" id="IPR016032">
    <property type="entry name" value="Sig_transdc_resp-reg_C-effctor"/>
</dbReference>
<dbReference type="PRINTS" id="PR00038">
    <property type="entry name" value="HTHLUXR"/>
</dbReference>
<dbReference type="PANTHER" id="PTHR44688:SF16">
    <property type="entry name" value="DNA-BINDING TRANSCRIPTIONAL ACTIVATOR DEVR_DOSR"/>
    <property type="match status" value="1"/>
</dbReference>
<dbReference type="Proteomes" id="UP001501079">
    <property type="component" value="Unassembled WGS sequence"/>
</dbReference>
<dbReference type="SMART" id="SM00421">
    <property type="entry name" value="HTH_LUXR"/>
    <property type="match status" value="1"/>
</dbReference>
<evidence type="ECO:0000256" key="1">
    <source>
        <dbReference type="ARBA" id="ARBA00023015"/>
    </source>
</evidence>
<keyword evidence="2" id="KW-0238">DNA-binding</keyword>
<dbReference type="PANTHER" id="PTHR44688">
    <property type="entry name" value="DNA-BINDING TRANSCRIPTIONAL ACTIVATOR DEVR_DOSR"/>
    <property type="match status" value="1"/>
</dbReference>
<dbReference type="SUPFAM" id="SSF46894">
    <property type="entry name" value="C-terminal effector domain of the bipartite response regulators"/>
    <property type="match status" value="1"/>
</dbReference>
<dbReference type="PROSITE" id="PS50043">
    <property type="entry name" value="HTH_LUXR_2"/>
    <property type="match status" value="1"/>
</dbReference>
<keyword evidence="6" id="KW-1185">Reference proteome</keyword>
<gene>
    <name evidence="5" type="ORF">GCM10022287_19250</name>
</gene>
<evidence type="ECO:0000313" key="6">
    <source>
        <dbReference type="Proteomes" id="UP001501079"/>
    </source>
</evidence>
<evidence type="ECO:0000256" key="3">
    <source>
        <dbReference type="ARBA" id="ARBA00023163"/>
    </source>
</evidence>
<feature type="domain" description="HTH luxR-type" evidence="4">
    <location>
        <begin position="442"/>
        <end position="507"/>
    </location>
</feature>
<keyword evidence="3" id="KW-0804">Transcription</keyword>
<dbReference type="InterPro" id="IPR011990">
    <property type="entry name" value="TPR-like_helical_dom_sf"/>
</dbReference>
<reference evidence="6" key="1">
    <citation type="journal article" date="2019" name="Int. J. Syst. Evol. Microbiol.">
        <title>The Global Catalogue of Microorganisms (GCM) 10K type strain sequencing project: providing services to taxonomists for standard genome sequencing and annotation.</title>
        <authorList>
            <consortium name="The Broad Institute Genomics Platform"/>
            <consortium name="The Broad Institute Genome Sequencing Center for Infectious Disease"/>
            <person name="Wu L."/>
            <person name="Ma J."/>
        </authorList>
    </citation>
    <scope>NUCLEOTIDE SEQUENCE [LARGE SCALE GENOMIC DNA]</scope>
    <source>
        <strain evidence="6">JCM 17591</strain>
    </source>
</reference>
<keyword evidence="1" id="KW-0805">Transcription regulation</keyword>
<dbReference type="InterPro" id="IPR000792">
    <property type="entry name" value="Tscrpt_reg_LuxR_C"/>
</dbReference>
<dbReference type="CDD" id="cd06170">
    <property type="entry name" value="LuxR_C_like"/>
    <property type="match status" value="1"/>
</dbReference>
<dbReference type="Pfam" id="PF00196">
    <property type="entry name" value="GerE"/>
    <property type="match status" value="1"/>
</dbReference>
<evidence type="ECO:0000313" key="5">
    <source>
        <dbReference type="EMBL" id="GAA4174815.1"/>
    </source>
</evidence>
<dbReference type="InterPro" id="IPR036388">
    <property type="entry name" value="WH-like_DNA-bd_sf"/>
</dbReference>
<name>A0ABP8A0S2_9MICO</name>
<protein>
    <recommendedName>
        <fullName evidence="4">HTH luxR-type domain-containing protein</fullName>
    </recommendedName>
</protein>
<evidence type="ECO:0000259" key="4">
    <source>
        <dbReference type="PROSITE" id="PS50043"/>
    </source>
</evidence>
<sequence>MIYLALSEHRHDDAVDLAEANWPVLISNNVAALRAVADELTPAEIAARPAWDRIRRYLGFLMLESSMRPVAYVETALPHPPRSLADTLLTLTTRSISARTAGRFGEAVQLARTALERLAEARESDRDALQHRLADGYLQWGLSFEFAVLETEALNALERAYDLGVAFENTRAAADAAGEIAWIHTLGGGGIHADQWIERARQLAASSRSSQAWRRTDVLAAAVRLADRLQPDAAIDMLAHRPQGSVDEHRLVALAQSAVFRMSAGRASTTVLLSELRRAQTSDAPLFAEGNHNVTTFGYIEALVHLYADRPDRSIELLTRLEGVQRGAWALGVRAAAELAVGNDALAQRDADTVISEYPQWPRQLLPALLVKAALALQAGDTTTAVSSFTDACTLAIDNELISSLVIIPHADFSRLLQLAGERLDDPRLDGLARTPLMFAPARRTSVKLSPRELEVLHELAHGGALAAVAARLHLSVNTLKVHNQAIYRKLGVDGREQAVTAARDRGFI</sequence>
<comment type="caution">
    <text evidence="5">The sequence shown here is derived from an EMBL/GenBank/DDBJ whole genome shotgun (WGS) entry which is preliminary data.</text>
</comment>
<proteinExistence type="predicted"/>
<accession>A0ABP8A0S2</accession>
<evidence type="ECO:0000256" key="2">
    <source>
        <dbReference type="ARBA" id="ARBA00023125"/>
    </source>
</evidence>
<dbReference type="EMBL" id="BAABBW010000003">
    <property type="protein sequence ID" value="GAA4174815.1"/>
    <property type="molecule type" value="Genomic_DNA"/>
</dbReference>
<organism evidence="5 6">
    <name type="scientific">Gryllotalpicola koreensis</name>
    <dbReference type="NCBI Taxonomy" id="993086"/>
    <lineage>
        <taxon>Bacteria</taxon>
        <taxon>Bacillati</taxon>
        <taxon>Actinomycetota</taxon>
        <taxon>Actinomycetes</taxon>
        <taxon>Micrococcales</taxon>
        <taxon>Microbacteriaceae</taxon>
        <taxon>Gryllotalpicola</taxon>
    </lineage>
</organism>
<dbReference type="Gene3D" id="1.10.10.10">
    <property type="entry name" value="Winged helix-like DNA-binding domain superfamily/Winged helix DNA-binding domain"/>
    <property type="match status" value="1"/>
</dbReference>